<dbReference type="Proteomes" id="UP000822476">
    <property type="component" value="Unassembled WGS sequence"/>
</dbReference>
<dbReference type="AlphaFoldDB" id="A0A8S9YZ69"/>
<dbReference type="EMBL" id="JTDE01001664">
    <property type="protein sequence ID" value="KAF7258550.1"/>
    <property type="molecule type" value="Genomic_DNA"/>
</dbReference>
<name>A0A8S9YZ69_9TREM</name>
<accession>A0A8S9YZ69</accession>
<reference evidence="1" key="1">
    <citation type="submission" date="2019-07" db="EMBL/GenBank/DDBJ databases">
        <title>Annotation for the trematode Paragonimus miyazaki's.</title>
        <authorList>
            <person name="Choi Y.-J."/>
        </authorList>
    </citation>
    <scope>NUCLEOTIDE SEQUENCE</scope>
    <source>
        <strain evidence="1">Japan</strain>
    </source>
</reference>
<evidence type="ECO:0000313" key="2">
    <source>
        <dbReference type="Proteomes" id="UP000822476"/>
    </source>
</evidence>
<gene>
    <name evidence="1" type="ORF">EG68_08437</name>
</gene>
<proteinExistence type="predicted"/>
<comment type="caution">
    <text evidence="1">The sequence shown here is derived from an EMBL/GenBank/DDBJ whole genome shotgun (WGS) entry which is preliminary data.</text>
</comment>
<keyword evidence="2" id="KW-1185">Reference proteome</keyword>
<organism evidence="1 2">
    <name type="scientific">Paragonimus skrjabini miyazakii</name>
    <dbReference type="NCBI Taxonomy" id="59628"/>
    <lineage>
        <taxon>Eukaryota</taxon>
        <taxon>Metazoa</taxon>
        <taxon>Spiralia</taxon>
        <taxon>Lophotrochozoa</taxon>
        <taxon>Platyhelminthes</taxon>
        <taxon>Trematoda</taxon>
        <taxon>Digenea</taxon>
        <taxon>Plagiorchiida</taxon>
        <taxon>Troglotremata</taxon>
        <taxon>Troglotrematidae</taxon>
        <taxon>Paragonimus</taxon>
    </lineage>
</organism>
<protein>
    <submittedName>
        <fullName evidence="1">Uncharacterized protein</fullName>
    </submittedName>
</protein>
<evidence type="ECO:0000313" key="1">
    <source>
        <dbReference type="EMBL" id="KAF7258550.1"/>
    </source>
</evidence>
<sequence length="88" mass="9729">MALPVMVARLVLTCQMKQFHSFYGRISEVVGHGHEALRTSVLTQPSAHMLGPDVDLKARLGARQLSGDFSACPRKKVVCRVFSVWAFS</sequence>